<gene>
    <name evidence="1" type="ORF">BUALT_Bualt07G0000600</name>
</gene>
<proteinExistence type="predicted"/>
<accession>A0AAV6XDA6</accession>
<protein>
    <submittedName>
        <fullName evidence="1">Uncharacterized protein</fullName>
    </submittedName>
</protein>
<reference evidence="1" key="1">
    <citation type="submission" date="2019-10" db="EMBL/GenBank/DDBJ databases">
        <authorList>
            <person name="Zhang R."/>
            <person name="Pan Y."/>
            <person name="Wang J."/>
            <person name="Ma R."/>
            <person name="Yu S."/>
        </authorList>
    </citation>
    <scope>NUCLEOTIDE SEQUENCE</scope>
    <source>
        <strain evidence="1">LA-IB0</strain>
        <tissue evidence="1">Leaf</tissue>
    </source>
</reference>
<comment type="caution">
    <text evidence="1">The sequence shown here is derived from an EMBL/GenBank/DDBJ whole genome shotgun (WGS) entry which is preliminary data.</text>
</comment>
<evidence type="ECO:0000313" key="2">
    <source>
        <dbReference type="Proteomes" id="UP000826271"/>
    </source>
</evidence>
<keyword evidence="2" id="KW-1185">Reference proteome</keyword>
<dbReference type="AlphaFoldDB" id="A0AAV6XDA6"/>
<dbReference type="Proteomes" id="UP000826271">
    <property type="component" value="Unassembled WGS sequence"/>
</dbReference>
<evidence type="ECO:0000313" key="1">
    <source>
        <dbReference type="EMBL" id="KAG8378582.1"/>
    </source>
</evidence>
<dbReference type="EMBL" id="WHWC01000007">
    <property type="protein sequence ID" value="KAG8378582.1"/>
    <property type="molecule type" value="Genomic_DNA"/>
</dbReference>
<organism evidence="1 2">
    <name type="scientific">Buddleja alternifolia</name>
    <dbReference type="NCBI Taxonomy" id="168488"/>
    <lineage>
        <taxon>Eukaryota</taxon>
        <taxon>Viridiplantae</taxon>
        <taxon>Streptophyta</taxon>
        <taxon>Embryophyta</taxon>
        <taxon>Tracheophyta</taxon>
        <taxon>Spermatophyta</taxon>
        <taxon>Magnoliopsida</taxon>
        <taxon>eudicotyledons</taxon>
        <taxon>Gunneridae</taxon>
        <taxon>Pentapetalae</taxon>
        <taxon>asterids</taxon>
        <taxon>lamiids</taxon>
        <taxon>Lamiales</taxon>
        <taxon>Scrophulariaceae</taxon>
        <taxon>Buddlejeae</taxon>
        <taxon>Buddleja</taxon>
    </lineage>
</organism>
<name>A0AAV6XDA6_9LAMI</name>
<sequence length="219" mass="24096">MILCRAVAVVPMAKPSFIRTEQPYALDLAADRTAVRGGATSRRRDIVFVVNPRGLEVRLFGMLFAFWFRAGETHFEEVEKEESCENESVGGYNNGLLSAAKRSPDEIGYLLGVYDDGLLSAAKRSPNGIGNCHESDEFEYIKLGALLKLILVLVVKLEEFPFQNINMVVLEEEEEEQEAFIGGGPPEDAIKATLKDYEAKCSKSNGSEDVAPMEKAANA</sequence>